<sequence>MSISPETSTLPSTTTTTVSSGTSETTIGTSVRPTAASHPIQCTVCKVNPQLCFVLTKVEMCPESYCINEVTNKEDGSK</sequence>
<feature type="region of interest" description="Disordered" evidence="1">
    <location>
        <begin position="1"/>
        <end position="36"/>
    </location>
</feature>
<accession>A0A9D4S882</accession>
<keyword evidence="3" id="KW-1185">Reference proteome</keyword>
<feature type="compositionally biased region" description="Low complexity" evidence="1">
    <location>
        <begin position="1"/>
        <end position="31"/>
    </location>
</feature>
<evidence type="ECO:0000313" key="2">
    <source>
        <dbReference type="EMBL" id="KAH3893357.1"/>
    </source>
</evidence>
<organism evidence="2 3">
    <name type="scientific">Dreissena polymorpha</name>
    <name type="common">Zebra mussel</name>
    <name type="synonym">Mytilus polymorpha</name>
    <dbReference type="NCBI Taxonomy" id="45954"/>
    <lineage>
        <taxon>Eukaryota</taxon>
        <taxon>Metazoa</taxon>
        <taxon>Spiralia</taxon>
        <taxon>Lophotrochozoa</taxon>
        <taxon>Mollusca</taxon>
        <taxon>Bivalvia</taxon>
        <taxon>Autobranchia</taxon>
        <taxon>Heteroconchia</taxon>
        <taxon>Euheterodonta</taxon>
        <taxon>Imparidentia</taxon>
        <taxon>Neoheterodontei</taxon>
        <taxon>Myida</taxon>
        <taxon>Dreissenoidea</taxon>
        <taxon>Dreissenidae</taxon>
        <taxon>Dreissena</taxon>
    </lineage>
</organism>
<proteinExistence type="predicted"/>
<evidence type="ECO:0000256" key="1">
    <source>
        <dbReference type="SAM" id="MobiDB-lite"/>
    </source>
</evidence>
<gene>
    <name evidence="2" type="ORF">DPMN_017504</name>
</gene>
<reference evidence="2" key="2">
    <citation type="submission" date="2020-11" db="EMBL/GenBank/DDBJ databases">
        <authorList>
            <person name="McCartney M.A."/>
            <person name="Auch B."/>
            <person name="Kono T."/>
            <person name="Mallez S."/>
            <person name="Becker A."/>
            <person name="Gohl D.M."/>
            <person name="Silverstein K.A.T."/>
            <person name="Koren S."/>
            <person name="Bechman K.B."/>
            <person name="Herman A."/>
            <person name="Abrahante J.E."/>
            <person name="Garbe J."/>
        </authorList>
    </citation>
    <scope>NUCLEOTIDE SEQUENCE</scope>
    <source>
        <strain evidence="2">Duluth1</strain>
        <tissue evidence="2">Whole animal</tissue>
    </source>
</reference>
<dbReference type="AlphaFoldDB" id="A0A9D4S882"/>
<evidence type="ECO:0000313" key="3">
    <source>
        <dbReference type="Proteomes" id="UP000828390"/>
    </source>
</evidence>
<comment type="caution">
    <text evidence="2">The sequence shown here is derived from an EMBL/GenBank/DDBJ whole genome shotgun (WGS) entry which is preliminary data.</text>
</comment>
<reference evidence="2" key="1">
    <citation type="journal article" date="2019" name="bioRxiv">
        <title>The Genome of the Zebra Mussel, Dreissena polymorpha: A Resource for Invasive Species Research.</title>
        <authorList>
            <person name="McCartney M.A."/>
            <person name="Auch B."/>
            <person name="Kono T."/>
            <person name="Mallez S."/>
            <person name="Zhang Y."/>
            <person name="Obille A."/>
            <person name="Becker A."/>
            <person name="Abrahante J.E."/>
            <person name="Garbe J."/>
            <person name="Badalamenti J.P."/>
            <person name="Herman A."/>
            <person name="Mangelson H."/>
            <person name="Liachko I."/>
            <person name="Sullivan S."/>
            <person name="Sone E.D."/>
            <person name="Koren S."/>
            <person name="Silverstein K.A.T."/>
            <person name="Beckman K.B."/>
            <person name="Gohl D.M."/>
        </authorList>
    </citation>
    <scope>NUCLEOTIDE SEQUENCE</scope>
    <source>
        <strain evidence="2">Duluth1</strain>
        <tissue evidence="2">Whole animal</tissue>
    </source>
</reference>
<dbReference type="Proteomes" id="UP000828390">
    <property type="component" value="Unassembled WGS sequence"/>
</dbReference>
<protein>
    <submittedName>
        <fullName evidence="2">Uncharacterized protein</fullName>
    </submittedName>
</protein>
<name>A0A9D4S882_DREPO</name>
<dbReference type="EMBL" id="JAIWYP010000001">
    <property type="protein sequence ID" value="KAH3893357.1"/>
    <property type="molecule type" value="Genomic_DNA"/>
</dbReference>